<proteinExistence type="predicted"/>
<feature type="transmembrane region" description="Helical" evidence="1">
    <location>
        <begin position="20"/>
        <end position="38"/>
    </location>
</feature>
<evidence type="ECO:0000313" key="2">
    <source>
        <dbReference type="EMBL" id="ODA32063.1"/>
    </source>
</evidence>
<comment type="caution">
    <text evidence="2">The sequence shown here is derived from an EMBL/GenBank/DDBJ whole genome shotgun (WGS) entry which is preliminary data.</text>
</comment>
<evidence type="ECO:0000313" key="3">
    <source>
        <dbReference type="Proteomes" id="UP000094828"/>
    </source>
</evidence>
<reference evidence="2 3" key="1">
    <citation type="submission" date="2016-05" db="EMBL/GenBank/DDBJ databases">
        <title>Genomic and physiological characterization of Planctopirus sp. isolated from fresh water lake.</title>
        <authorList>
            <person name="Subhash Y."/>
            <person name="Ramana C."/>
        </authorList>
    </citation>
    <scope>NUCLEOTIDE SEQUENCE [LARGE SCALE GENOMIC DNA]</scope>
    <source>
        <strain evidence="2 3">JC280</strain>
    </source>
</reference>
<name>A0A1C3EFR9_9PLAN</name>
<dbReference type="AlphaFoldDB" id="A0A1C3EFR9"/>
<dbReference type="EMBL" id="LYDR01000071">
    <property type="protein sequence ID" value="ODA32063.1"/>
    <property type="molecule type" value="Genomic_DNA"/>
</dbReference>
<dbReference type="Pfam" id="PF16316">
    <property type="entry name" value="DUF4956"/>
    <property type="match status" value="1"/>
</dbReference>
<gene>
    <name evidence="2" type="ORF">A6X21_21335</name>
</gene>
<feature type="transmembrane region" description="Helical" evidence="1">
    <location>
        <begin position="101"/>
        <end position="134"/>
    </location>
</feature>
<dbReference type="OrthoDB" id="9803265at2"/>
<keyword evidence="1" id="KW-1133">Transmembrane helix</keyword>
<dbReference type="STRING" id="1841610.A6X21_21335"/>
<sequence>MPDWLAAFSLPSVPPQDFKNIVAAMVLSVLLGMTIGQIHRWTRPLHSGSASFHATLVLMTILITLVTQVIGDNVARAFSLVGALSIVRFRTVVRDTKDTAFVIFAVVIGMCAGAERGWLAIGGTILVGLVAAIYRDRSYNPSTSLIRYRLILRMGLAQEVETQVHALLQRVARSYDLASLSTVRQGSAMEMTYSLQLNRAISPRELHTQLSRIEGIQSVELTASIEEDR</sequence>
<dbReference type="Proteomes" id="UP000094828">
    <property type="component" value="Unassembled WGS sequence"/>
</dbReference>
<accession>A0A1C3EFR9</accession>
<keyword evidence="1" id="KW-0472">Membrane</keyword>
<organism evidence="2 3">
    <name type="scientific">Planctopirus hydrillae</name>
    <dbReference type="NCBI Taxonomy" id="1841610"/>
    <lineage>
        <taxon>Bacteria</taxon>
        <taxon>Pseudomonadati</taxon>
        <taxon>Planctomycetota</taxon>
        <taxon>Planctomycetia</taxon>
        <taxon>Planctomycetales</taxon>
        <taxon>Planctomycetaceae</taxon>
        <taxon>Planctopirus</taxon>
    </lineage>
</organism>
<dbReference type="InterPro" id="IPR032531">
    <property type="entry name" value="DUF4956"/>
</dbReference>
<evidence type="ECO:0008006" key="4">
    <source>
        <dbReference type="Google" id="ProtNLM"/>
    </source>
</evidence>
<protein>
    <recommendedName>
        <fullName evidence="4">DUF4956 domain-containing protein</fullName>
    </recommendedName>
</protein>
<dbReference type="RefSeq" id="WP_068847589.1">
    <property type="nucleotide sequence ID" value="NZ_LYDR01000071.1"/>
</dbReference>
<keyword evidence="3" id="KW-1185">Reference proteome</keyword>
<keyword evidence="1" id="KW-0812">Transmembrane</keyword>
<feature type="transmembrane region" description="Helical" evidence="1">
    <location>
        <begin position="50"/>
        <end position="70"/>
    </location>
</feature>
<evidence type="ECO:0000256" key="1">
    <source>
        <dbReference type="SAM" id="Phobius"/>
    </source>
</evidence>